<dbReference type="InterPro" id="IPR011990">
    <property type="entry name" value="TPR-like_helical_dom_sf"/>
</dbReference>
<keyword evidence="2" id="KW-1133">Transmembrane helix</keyword>
<keyword evidence="1" id="KW-0802">TPR repeat</keyword>
<comment type="caution">
    <text evidence="4">The sequence shown here is derived from an EMBL/GenBank/DDBJ whole genome shotgun (WGS) entry which is preliminary data.</text>
</comment>
<feature type="repeat" description="TPR" evidence="1">
    <location>
        <begin position="188"/>
        <end position="221"/>
    </location>
</feature>
<dbReference type="InterPro" id="IPR019734">
    <property type="entry name" value="TPR_rpt"/>
</dbReference>
<dbReference type="Proteomes" id="UP000277579">
    <property type="component" value="Unassembled WGS sequence"/>
</dbReference>
<name>A0A495MM40_9FLAO</name>
<evidence type="ECO:0000313" key="5">
    <source>
        <dbReference type="Proteomes" id="UP000277579"/>
    </source>
</evidence>
<dbReference type="RefSeq" id="WP_121375474.1">
    <property type="nucleotide sequence ID" value="NZ_RBLC01000001.1"/>
</dbReference>
<evidence type="ECO:0000256" key="2">
    <source>
        <dbReference type="SAM" id="Phobius"/>
    </source>
</evidence>
<dbReference type="Pfam" id="PF12770">
    <property type="entry name" value="CHAT"/>
    <property type="match status" value="1"/>
</dbReference>
<dbReference type="SMART" id="SM00028">
    <property type="entry name" value="TPR"/>
    <property type="match status" value="4"/>
</dbReference>
<evidence type="ECO:0000256" key="1">
    <source>
        <dbReference type="PROSITE-ProRule" id="PRU00339"/>
    </source>
</evidence>
<dbReference type="OrthoDB" id="9771112at2"/>
<dbReference type="AlphaFoldDB" id="A0A495MM40"/>
<dbReference type="PROSITE" id="PS50005">
    <property type="entry name" value="TPR"/>
    <property type="match status" value="1"/>
</dbReference>
<keyword evidence="5" id="KW-1185">Reference proteome</keyword>
<reference evidence="4 5" key="1">
    <citation type="submission" date="2018-10" db="EMBL/GenBank/DDBJ databases">
        <title>Genomic Encyclopedia of Archaeal and Bacterial Type Strains, Phase II (KMG-II): from individual species to whole genera.</title>
        <authorList>
            <person name="Goeker M."/>
        </authorList>
    </citation>
    <scope>NUCLEOTIDE SEQUENCE [LARGE SCALE GENOMIC DNA]</scope>
    <source>
        <strain evidence="4 5">DSM 29537</strain>
    </source>
</reference>
<keyword evidence="2" id="KW-0472">Membrane</keyword>
<evidence type="ECO:0000259" key="3">
    <source>
        <dbReference type="Pfam" id="PF12770"/>
    </source>
</evidence>
<dbReference type="InterPro" id="IPR024983">
    <property type="entry name" value="CHAT_dom"/>
</dbReference>
<proteinExistence type="predicted"/>
<dbReference type="SUPFAM" id="SSF48452">
    <property type="entry name" value="TPR-like"/>
    <property type="match status" value="1"/>
</dbReference>
<evidence type="ECO:0000313" key="4">
    <source>
        <dbReference type="EMBL" id="RKS26122.1"/>
    </source>
</evidence>
<dbReference type="PANTHER" id="PTHR10098">
    <property type="entry name" value="RAPSYN-RELATED"/>
    <property type="match status" value="1"/>
</dbReference>
<gene>
    <name evidence="4" type="ORF">CLV94_1176</name>
</gene>
<accession>A0A495MM40</accession>
<dbReference type="Pfam" id="PF13181">
    <property type="entry name" value="TPR_8"/>
    <property type="match status" value="1"/>
</dbReference>
<dbReference type="Gene3D" id="1.25.40.10">
    <property type="entry name" value="Tetratricopeptide repeat domain"/>
    <property type="match status" value="3"/>
</dbReference>
<keyword evidence="2" id="KW-0812">Transmembrane</keyword>
<sequence length="849" mass="97228">MKKVIFFILFAQFAFAQKQTIAEDHIYAALDNFIAHPSLAGIKNLEETEKQFWKDPKPKSKNEKLAIVILNCNKAFYQKQFGRYFEAIHSYEKALGLFQKNQLSDYDIVEYCLKPLGNLYTMTGDYTSAENTIKHYLYLAIKNNNLSQKASAVINLSAVYKSIGKNQEAIDLLENIYVSEKLSDEKKAIILSLLGENYLAKNELDKAQKVFEKAETIAPSFLLYKNLATVYRHKKNYKKAEDYIKKAKSELSGNSKRDISQLYLEEAQLLLGQKKIKESQKTIQEIFKELIPNYNPNNLFPTQKMLYPEGFLIDALDVLASTYAAQKNYQKAIDCYNFTFAIDAQFSSFLFYEETSLIHSSGIRNRVEKAIGMYEKRYQESKDPMFLEEAFALQETTKSSALKNYIALAKKSGSKSQKEILYKIHELSNTVIKEQEKGEKANLEAINTALALQNEKIAVLKKSFEKDKFNGPSQLDFDRLYHKLKNDDATLTAYFYGKEKVYVFNVSDFQIQLTSFLTSSLNKKIITDYLDYFAESSAISNNLAGYKQQSHKLYNLLQLKKITTKKHLILPDGLLCFISFESLLTKASQSTDFSKLPYLMNEEIISYATSTEFYLNNKKPSYTNQSVLGVFPVFENSNRSLAFSIEELKSIKQLYGGTYLEKNQATYANFLKDIRHHSILHLSTHASSGNTEIPAAISFYDQDVLYSNLYSLDIHPDLVVLSACETGIGKLYRGEGALSIARGFQNAGAENLLFSLWKVNDYTTSVLMKNFYQSCEKDEMYFRANHQAKMDFLQDKSIPNNKKSPYFWSAFVFYGDISEDSTCNYWYLFGGLAVIVLCLVVVQKQKSKQ</sequence>
<feature type="transmembrane region" description="Helical" evidence="2">
    <location>
        <begin position="825"/>
        <end position="842"/>
    </location>
</feature>
<protein>
    <submittedName>
        <fullName evidence="4">CHAT domain-containing protein</fullName>
    </submittedName>
</protein>
<feature type="domain" description="CHAT" evidence="3">
    <location>
        <begin position="563"/>
        <end position="816"/>
    </location>
</feature>
<organism evidence="4 5">
    <name type="scientific">Flavobacterium endophyticum</name>
    <dbReference type="NCBI Taxonomy" id="1540163"/>
    <lineage>
        <taxon>Bacteria</taxon>
        <taxon>Pseudomonadati</taxon>
        <taxon>Bacteroidota</taxon>
        <taxon>Flavobacteriia</taxon>
        <taxon>Flavobacteriales</taxon>
        <taxon>Flavobacteriaceae</taxon>
        <taxon>Flavobacterium</taxon>
    </lineage>
</organism>
<dbReference type="EMBL" id="RBLC01000001">
    <property type="protein sequence ID" value="RKS26122.1"/>
    <property type="molecule type" value="Genomic_DNA"/>
</dbReference>